<feature type="compositionally biased region" description="Low complexity" evidence="2">
    <location>
        <begin position="106"/>
        <end position="130"/>
    </location>
</feature>
<feature type="compositionally biased region" description="Low complexity" evidence="2">
    <location>
        <begin position="29"/>
        <end position="42"/>
    </location>
</feature>
<feature type="compositionally biased region" description="Basic and acidic residues" evidence="2">
    <location>
        <begin position="63"/>
        <end position="73"/>
    </location>
</feature>
<dbReference type="Gene3D" id="1.10.510.10">
    <property type="entry name" value="Transferase(Phosphotransferase) domain 1"/>
    <property type="match status" value="1"/>
</dbReference>
<keyword evidence="4" id="KW-0418">Kinase</keyword>
<reference evidence="4 5" key="1">
    <citation type="journal article" date="2019" name="Int. J. Syst. Evol. Microbiol.">
        <title>The Global Catalogue of Microorganisms (GCM) 10K type strain sequencing project: providing services to taxonomists for standard genome sequencing and annotation.</title>
        <authorList>
            <consortium name="The Broad Institute Genomics Platform"/>
            <consortium name="The Broad Institute Genome Sequencing Center for Infectious Disease"/>
            <person name="Wu L."/>
            <person name="Ma J."/>
        </authorList>
    </citation>
    <scope>NUCLEOTIDE SEQUENCE [LARGE SCALE GENOMIC DNA]</scope>
    <source>
        <strain evidence="4 5">JCM 14560</strain>
    </source>
</reference>
<keyword evidence="4" id="KW-0808">Transferase</keyword>
<sequence length="678" mass="71106">MADGTKAVVETSVADEAALAMALGDIPGGTPEAEPADTAPEPADTEPDDAGPDDVEPDDVEPTADRTAKEHASDQNAAEDPASDDPVEATAPLSAAEIATELAARAASRSATATEPVTAAPTAPTATATEAEVEPEPEVATLPPVLPAPMRHSGDKVGGRYRLEECITQSEVFSSWRAVDEKLRRAVGVHLLAAGHQRAAAVLAAAKAAALLGDPRFVQVLDAVQEGELVYVVREWLPGAKDLAQLLTDGPMEPYDAYQMARQVTDAIATAHRRGQAHLRLTPRCVLRTESGQYRINGIAVEAALRGLSAEEAELTDTRAIGALLYAALTHRWPYPEDRYDLQGLPRDLGCVPPDQVKAGVHKGLAELAARAVCEHPPHHQEPLTSPEQLAEAITRLPKIRQPEPPELPPYTPPRYPAGRPAQTQHPLGPGHAPGHAPSQAHPQGPVGAEPAAAPHPRPARPGRRRKLHTLLRWTASAVALAAIGVGSWQLVSNLHGSKTDTAPDPGSSVGAGQTPGSSARPVVPAGHPLTVAGIQSFNALGDQPEHAETAGNAIDGKPDTYWQTSSYDSPFGAWKEGTGLLLDLGSTKQVSSVDVQLTGRTGVELRAAPGSATTAPTADKAGLDSLGTAVAKGTGTEVVLKPDHVLNTRYLLIWLTDIPKDEDDKFQGRVAEIKVTG</sequence>
<dbReference type="CDD" id="cd13973">
    <property type="entry name" value="PK_MviN-like"/>
    <property type="match status" value="1"/>
</dbReference>
<dbReference type="GO" id="GO:0016301">
    <property type="term" value="F:kinase activity"/>
    <property type="evidence" value="ECO:0007669"/>
    <property type="project" value="UniProtKB-KW"/>
</dbReference>
<dbReference type="InterPro" id="IPR011009">
    <property type="entry name" value="Kinase-like_dom_sf"/>
</dbReference>
<dbReference type="InterPro" id="IPR008979">
    <property type="entry name" value="Galactose-bd-like_sf"/>
</dbReference>
<dbReference type="SUPFAM" id="SSF49785">
    <property type="entry name" value="Galactose-binding domain-like"/>
    <property type="match status" value="1"/>
</dbReference>
<feature type="domain" description="Protein kinase" evidence="3">
    <location>
        <begin position="161"/>
        <end position="435"/>
    </location>
</feature>
<feature type="region of interest" description="Disordered" evidence="2">
    <location>
        <begin position="497"/>
        <end position="522"/>
    </location>
</feature>
<dbReference type="RefSeq" id="WP_344461460.1">
    <property type="nucleotide sequence ID" value="NZ_BAAANT010000004.1"/>
</dbReference>
<evidence type="ECO:0000256" key="1">
    <source>
        <dbReference type="ARBA" id="ARBA00023170"/>
    </source>
</evidence>
<proteinExistence type="predicted"/>
<protein>
    <submittedName>
        <fullName evidence="4">Protein kinase family protein</fullName>
    </submittedName>
</protein>
<feature type="region of interest" description="Disordered" evidence="2">
    <location>
        <begin position="106"/>
        <end position="153"/>
    </location>
</feature>
<feature type="compositionally biased region" description="Acidic residues" evidence="2">
    <location>
        <begin position="43"/>
        <end position="62"/>
    </location>
</feature>
<feature type="compositionally biased region" description="Pro residues" evidence="2">
    <location>
        <begin position="403"/>
        <end position="416"/>
    </location>
</feature>
<evidence type="ECO:0000313" key="4">
    <source>
        <dbReference type="EMBL" id="GAA2134508.1"/>
    </source>
</evidence>
<dbReference type="Gene3D" id="3.30.200.20">
    <property type="entry name" value="Phosphorylase Kinase, domain 1"/>
    <property type="match status" value="1"/>
</dbReference>
<comment type="caution">
    <text evidence="4">The sequence shown here is derived from an EMBL/GenBank/DDBJ whole genome shotgun (WGS) entry which is preliminary data.</text>
</comment>
<keyword evidence="1" id="KW-0675">Receptor</keyword>
<evidence type="ECO:0000256" key="2">
    <source>
        <dbReference type="SAM" id="MobiDB-lite"/>
    </source>
</evidence>
<keyword evidence="5" id="KW-1185">Reference proteome</keyword>
<gene>
    <name evidence="4" type="ORF">GCM10009760_11930</name>
</gene>
<dbReference type="SUPFAM" id="SSF56112">
    <property type="entry name" value="Protein kinase-like (PK-like)"/>
    <property type="match status" value="1"/>
</dbReference>
<dbReference type="Gene3D" id="2.60.120.260">
    <property type="entry name" value="Galactose-binding domain-like"/>
    <property type="match status" value="1"/>
</dbReference>
<feature type="region of interest" description="Disordered" evidence="2">
    <location>
        <begin position="398"/>
        <end position="463"/>
    </location>
</feature>
<feature type="region of interest" description="Disordered" evidence="2">
    <location>
        <begin position="20"/>
        <end position="89"/>
    </location>
</feature>
<evidence type="ECO:0000259" key="3">
    <source>
        <dbReference type="PROSITE" id="PS50011"/>
    </source>
</evidence>
<dbReference type="EMBL" id="BAAANT010000004">
    <property type="protein sequence ID" value="GAA2134508.1"/>
    <property type="molecule type" value="Genomic_DNA"/>
</dbReference>
<dbReference type="PROSITE" id="PS50011">
    <property type="entry name" value="PROTEIN_KINASE_DOM"/>
    <property type="match status" value="1"/>
</dbReference>
<accession>A0ABN2YZK5</accession>
<dbReference type="Proteomes" id="UP001422759">
    <property type="component" value="Unassembled WGS sequence"/>
</dbReference>
<name>A0ABN2YZK5_9ACTN</name>
<dbReference type="InterPro" id="IPR000719">
    <property type="entry name" value="Prot_kinase_dom"/>
</dbReference>
<feature type="compositionally biased region" description="Low complexity" evidence="2">
    <location>
        <begin position="417"/>
        <end position="455"/>
    </location>
</feature>
<organism evidence="4 5">
    <name type="scientific">Kitasatospora kazusensis</name>
    <dbReference type="NCBI Taxonomy" id="407974"/>
    <lineage>
        <taxon>Bacteria</taxon>
        <taxon>Bacillati</taxon>
        <taxon>Actinomycetota</taxon>
        <taxon>Actinomycetes</taxon>
        <taxon>Kitasatosporales</taxon>
        <taxon>Streptomycetaceae</taxon>
        <taxon>Kitasatospora</taxon>
    </lineage>
</organism>
<evidence type="ECO:0000313" key="5">
    <source>
        <dbReference type="Proteomes" id="UP001422759"/>
    </source>
</evidence>